<gene>
    <name evidence="2" type="ORF">DP923_09895</name>
</gene>
<reference evidence="2 3" key="2">
    <citation type="submission" date="2018-07" db="EMBL/GenBank/DDBJ databases">
        <title>Pontibacter sp. 2b14 genomic sequence and assembly.</title>
        <authorList>
            <person name="Du Z.-J."/>
        </authorList>
    </citation>
    <scope>NUCLEOTIDE SEQUENCE [LARGE SCALE GENOMIC DNA]</scope>
    <source>
        <strain evidence="2 3">2b14</strain>
    </source>
</reference>
<dbReference type="Pfam" id="PF00583">
    <property type="entry name" value="Acetyltransf_1"/>
    <property type="match status" value="1"/>
</dbReference>
<dbReference type="RefSeq" id="WP_112305706.1">
    <property type="nucleotide sequence ID" value="NZ_QMDV01000003.1"/>
</dbReference>
<feature type="domain" description="N-acetyltransferase" evidence="1">
    <location>
        <begin position="16"/>
        <end position="182"/>
    </location>
</feature>
<dbReference type="CDD" id="cd04301">
    <property type="entry name" value="NAT_SF"/>
    <property type="match status" value="1"/>
</dbReference>
<evidence type="ECO:0000313" key="3">
    <source>
        <dbReference type="Proteomes" id="UP000251692"/>
    </source>
</evidence>
<dbReference type="OrthoDB" id="5319888at2"/>
<comment type="caution">
    <text evidence="2">The sequence shown here is derived from an EMBL/GenBank/DDBJ whole genome shotgun (WGS) entry which is preliminary data.</text>
</comment>
<reference evidence="2 3" key="1">
    <citation type="submission" date="2018-06" db="EMBL/GenBank/DDBJ databases">
        <authorList>
            <person name="Liu Z.-W."/>
        </authorList>
    </citation>
    <scope>NUCLEOTIDE SEQUENCE [LARGE SCALE GENOMIC DNA]</scope>
    <source>
        <strain evidence="2 3">2b14</strain>
    </source>
</reference>
<keyword evidence="3" id="KW-1185">Reference proteome</keyword>
<proteinExistence type="predicted"/>
<sequence>MKEINQYYTLKRGEQVFIREAKSSDSAELLETIREYVFTSKYLLVSADDLEQTVADQREWIRSLNDNPNSLLLIAEHEGKIIGNIDLTGSMEFDENPTGMLSMGILKAYQGKGLGSILLKLVLDWARANHQLKVLCLQVFQGNQSAINLYLKAGFTVFGQQGTTTSLDATDSSNNTIMTLNL</sequence>
<protein>
    <submittedName>
        <fullName evidence="2">GNAT family N-acetyltransferase</fullName>
    </submittedName>
</protein>
<organism evidence="2 3">
    <name type="scientific">Pontibacter arcticus</name>
    <dbReference type="NCBI Taxonomy" id="2080288"/>
    <lineage>
        <taxon>Bacteria</taxon>
        <taxon>Pseudomonadati</taxon>
        <taxon>Bacteroidota</taxon>
        <taxon>Cytophagia</taxon>
        <taxon>Cytophagales</taxon>
        <taxon>Hymenobacteraceae</taxon>
        <taxon>Pontibacter</taxon>
    </lineage>
</organism>
<dbReference type="Proteomes" id="UP000251692">
    <property type="component" value="Unassembled WGS sequence"/>
</dbReference>
<keyword evidence="2" id="KW-0808">Transferase</keyword>
<evidence type="ECO:0000259" key="1">
    <source>
        <dbReference type="PROSITE" id="PS51186"/>
    </source>
</evidence>
<dbReference type="EMBL" id="QMDV01000003">
    <property type="protein sequence ID" value="RAU82113.1"/>
    <property type="molecule type" value="Genomic_DNA"/>
</dbReference>
<evidence type="ECO:0000313" key="2">
    <source>
        <dbReference type="EMBL" id="RAU82113.1"/>
    </source>
</evidence>
<accession>A0A364RCV5</accession>
<dbReference type="PROSITE" id="PS51186">
    <property type="entry name" value="GNAT"/>
    <property type="match status" value="1"/>
</dbReference>
<dbReference type="InterPro" id="IPR000182">
    <property type="entry name" value="GNAT_dom"/>
</dbReference>
<name>A0A364RCV5_9BACT</name>
<dbReference type="GO" id="GO:0016747">
    <property type="term" value="F:acyltransferase activity, transferring groups other than amino-acyl groups"/>
    <property type="evidence" value="ECO:0007669"/>
    <property type="project" value="InterPro"/>
</dbReference>
<dbReference type="PANTHER" id="PTHR43328:SF1">
    <property type="entry name" value="N-ACETYLTRANSFERASE DOMAIN-CONTAINING PROTEIN"/>
    <property type="match status" value="1"/>
</dbReference>
<dbReference type="SUPFAM" id="SSF55729">
    <property type="entry name" value="Acyl-CoA N-acyltransferases (Nat)"/>
    <property type="match status" value="1"/>
</dbReference>
<dbReference type="InterPro" id="IPR016181">
    <property type="entry name" value="Acyl_CoA_acyltransferase"/>
</dbReference>
<dbReference type="Gene3D" id="3.40.630.30">
    <property type="match status" value="1"/>
</dbReference>
<dbReference type="PANTHER" id="PTHR43328">
    <property type="entry name" value="ACETYLTRANSFERASE-RELATED"/>
    <property type="match status" value="1"/>
</dbReference>
<dbReference type="AlphaFoldDB" id="A0A364RCV5"/>